<name>A0ABX5VTW8_9MICO</name>
<dbReference type="Gene3D" id="3.60.40.10">
    <property type="entry name" value="PPM-type phosphatase domain"/>
    <property type="match status" value="1"/>
</dbReference>
<dbReference type="RefSeq" id="WP_139949167.1">
    <property type="nucleotide sequence ID" value="NZ_CP040899.1"/>
</dbReference>
<keyword evidence="1" id="KW-0378">Hydrolase</keyword>
<dbReference type="InterPro" id="IPR036457">
    <property type="entry name" value="PPM-type-like_dom_sf"/>
</dbReference>
<protein>
    <submittedName>
        <fullName evidence="3">Serine/threonine-protein phosphatase</fullName>
    </submittedName>
</protein>
<gene>
    <name evidence="3" type="ORF">FE251_14955</name>
</gene>
<keyword evidence="4" id="KW-1185">Reference proteome</keyword>
<dbReference type="PANTHER" id="PTHR43156">
    <property type="entry name" value="STAGE II SPORULATION PROTEIN E-RELATED"/>
    <property type="match status" value="1"/>
</dbReference>
<reference evidence="3 4" key="1">
    <citation type="submission" date="2019-05" db="EMBL/GenBank/DDBJ databases">
        <title>Georgenia *** sp. nov., and Georgenia *** sp. nov., isolated from the intestinal contents of plateau pika (Ochotona curzoniae) in the Qinghai-Tibet plateau of China.</title>
        <authorList>
            <person name="Tian Z."/>
        </authorList>
    </citation>
    <scope>NUCLEOTIDE SEQUENCE [LARGE SCALE GENOMIC DNA]</scope>
    <source>
        <strain evidence="3 4">Z294</strain>
    </source>
</reference>
<dbReference type="SUPFAM" id="SSF81606">
    <property type="entry name" value="PP2C-like"/>
    <property type="match status" value="1"/>
</dbReference>
<evidence type="ECO:0000259" key="2">
    <source>
        <dbReference type="SMART" id="SM00331"/>
    </source>
</evidence>
<accession>A0ABX5VTW8</accession>
<dbReference type="Pfam" id="PF07228">
    <property type="entry name" value="SpoIIE"/>
    <property type="match status" value="1"/>
</dbReference>
<dbReference type="EMBL" id="CP040899">
    <property type="protein sequence ID" value="QDB80525.1"/>
    <property type="molecule type" value="Genomic_DNA"/>
</dbReference>
<evidence type="ECO:0000313" key="3">
    <source>
        <dbReference type="EMBL" id="QDB80525.1"/>
    </source>
</evidence>
<evidence type="ECO:0000313" key="4">
    <source>
        <dbReference type="Proteomes" id="UP000313948"/>
    </source>
</evidence>
<dbReference type="PANTHER" id="PTHR43156:SF2">
    <property type="entry name" value="STAGE II SPORULATION PROTEIN E"/>
    <property type="match status" value="1"/>
</dbReference>
<feature type="domain" description="PPM-type phosphatase" evidence="2">
    <location>
        <begin position="170"/>
        <end position="386"/>
    </location>
</feature>
<dbReference type="Proteomes" id="UP000313948">
    <property type="component" value="Chromosome"/>
</dbReference>
<sequence>METPTGAAAEQALACLGTLLEGAHHATPDELADVVALAGRLQGWDLTVFLVTFDQRSLVPLGPVGDPLPVEGPEAAAFRDLRPVEVDGTAWLPLVDGSERVGTLRVVPLPDFEDAADRATVLRWVAMLVGHLVAVMTPHGDALSRARGARDRTVEAELLWNLLPPLTFAAHDVAVAGLLEPSGQVAGDAFDYAVEGSTVDVAIFDGTGHDLGSGLLTSVVLATYRNHRRRGDDLVACAGAVDRVLSTHTDGAGYATGVLLRLDTSTGELQYLNAGHPHPLLLRHGSALDPLTRSGRALFGLGGREASVSRVQLEPGDQVVLYTDGVTEARDEHGEFFGVDRLAALVRKHGADQRPAAETLRLIVRDIVDHQHGALQDDATVVLLSWAPRPSVSVLPA</sequence>
<dbReference type="InterPro" id="IPR052016">
    <property type="entry name" value="Bact_Sigma-Reg"/>
</dbReference>
<proteinExistence type="predicted"/>
<dbReference type="InterPro" id="IPR001932">
    <property type="entry name" value="PPM-type_phosphatase-like_dom"/>
</dbReference>
<evidence type="ECO:0000256" key="1">
    <source>
        <dbReference type="ARBA" id="ARBA00022801"/>
    </source>
</evidence>
<dbReference type="SMART" id="SM00331">
    <property type="entry name" value="PP2C_SIG"/>
    <property type="match status" value="1"/>
</dbReference>
<organism evidence="3 4">
    <name type="scientific">Georgenia wutianyii</name>
    <dbReference type="NCBI Taxonomy" id="2585135"/>
    <lineage>
        <taxon>Bacteria</taxon>
        <taxon>Bacillati</taxon>
        <taxon>Actinomycetota</taxon>
        <taxon>Actinomycetes</taxon>
        <taxon>Micrococcales</taxon>
        <taxon>Bogoriellaceae</taxon>
        <taxon>Georgenia</taxon>
    </lineage>
</organism>